<evidence type="ECO:0008006" key="4">
    <source>
        <dbReference type="Google" id="ProtNLM"/>
    </source>
</evidence>
<sequence length="468" mass="52108">MRLKRQLIAAVLAGSIGFIASSAHAANSVSVSRVPFPVELNGVTIDNEKTRYPLLLYRDVTYVPMTWEYGQALALIVSWSQENGLAIIKSAPKGIAVNPESSSKAEKPTHATIPMFPVSVNGKTIDNSSEPYPLLVYEDITYFPLTWKFAHDEFEWEVNWDSSGGLRIGTDQVQILHNIIYDDDRYLYLDTTTAGLLKISKDLQHDPAALNEAEAASIKELAPQASGAIILPFEADAGKNIEREGNLIRYHGIDLMDLEALKSAGHPVISKALHIGNGMDLVVVGARKDSENSEKWWTLLPEYRYFIVKDRAAKQIPGMTQSPTRIIRSSDGSVWLVSDSNFGTWRPANPYSQIALIEANGDIHGLNAEFNAFDIEITALQNNKLMIRSSNNRFSPTMVKEKDGFYSVDTSFSVKKLADHIAYSAYEDRNGNTYVVDKKNKISLTNSTRSGRWFDYVLNHLFIDLSAP</sequence>
<comment type="caution">
    <text evidence="2">The sequence shown here is derived from an EMBL/GenBank/DDBJ whole genome shotgun (WGS) entry which is preliminary data.</text>
</comment>
<organism evidence="2 3">
    <name type="scientific">Paenibacillus piri</name>
    <dbReference type="NCBI Taxonomy" id="2547395"/>
    <lineage>
        <taxon>Bacteria</taxon>
        <taxon>Bacillati</taxon>
        <taxon>Bacillota</taxon>
        <taxon>Bacilli</taxon>
        <taxon>Bacillales</taxon>
        <taxon>Paenibacillaceae</taxon>
        <taxon>Paenibacillus</taxon>
    </lineage>
</organism>
<accession>A0A4R5KVW1</accession>
<reference evidence="2 3" key="1">
    <citation type="submission" date="2019-03" db="EMBL/GenBank/DDBJ databases">
        <title>This is whole genome sequence of Paenibacillus sp MS74 strain.</title>
        <authorList>
            <person name="Trinh H.N."/>
        </authorList>
    </citation>
    <scope>NUCLEOTIDE SEQUENCE [LARGE SCALE GENOMIC DNA]</scope>
    <source>
        <strain evidence="2 3">MS74</strain>
    </source>
</reference>
<dbReference type="OrthoDB" id="2572860at2"/>
<proteinExistence type="predicted"/>
<gene>
    <name evidence="2" type="ORF">E1757_00210</name>
</gene>
<name>A0A4R5KVW1_9BACL</name>
<protein>
    <recommendedName>
        <fullName evidence="4">Copper amine oxidase-like N-terminal domain-containing protein</fullName>
    </recommendedName>
</protein>
<dbReference type="AlphaFoldDB" id="A0A4R5KVW1"/>
<evidence type="ECO:0000313" key="3">
    <source>
        <dbReference type="Proteomes" id="UP000295636"/>
    </source>
</evidence>
<feature type="chain" id="PRO_5020447876" description="Copper amine oxidase-like N-terminal domain-containing protein" evidence="1">
    <location>
        <begin position="26"/>
        <end position="468"/>
    </location>
</feature>
<dbReference type="RefSeq" id="WP_133224805.1">
    <property type="nucleotide sequence ID" value="NZ_SMRT01000001.1"/>
</dbReference>
<keyword evidence="1" id="KW-0732">Signal</keyword>
<evidence type="ECO:0000256" key="1">
    <source>
        <dbReference type="SAM" id="SignalP"/>
    </source>
</evidence>
<dbReference type="Proteomes" id="UP000295636">
    <property type="component" value="Unassembled WGS sequence"/>
</dbReference>
<keyword evidence="3" id="KW-1185">Reference proteome</keyword>
<evidence type="ECO:0000313" key="2">
    <source>
        <dbReference type="EMBL" id="TDG00114.1"/>
    </source>
</evidence>
<dbReference type="EMBL" id="SMRT01000001">
    <property type="protein sequence ID" value="TDG00114.1"/>
    <property type="molecule type" value="Genomic_DNA"/>
</dbReference>
<feature type="signal peptide" evidence="1">
    <location>
        <begin position="1"/>
        <end position="25"/>
    </location>
</feature>